<feature type="chain" id="PRO_5042502228" evidence="6">
    <location>
        <begin position="22"/>
        <end position="367"/>
    </location>
</feature>
<dbReference type="InterPro" id="IPR036188">
    <property type="entry name" value="FAD/NAD-bd_sf"/>
</dbReference>
<proteinExistence type="predicted"/>
<keyword evidence="4" id="KW-0560">Oxidoreductase</keyword>
<evidence type="ECO:0000256" key="5">
    <source>
        <dbReference type="ARBA" id="ARBA00023033"/>
    </source>
</evidence>
<gene>
    <name evidence="8" type="ORF">QEG23_000496</name>
</gene>
<evidence type="ECO:0000256" key="4">
    <source>
        <dbReference type="ARBA" id="ARBA00023002"/>
    </source>
</evidence>
<dbReference type="EMBL" id="ABLOJW010000002">
    <property type="protein sequence ID" value="EKT4091023.1"/>
    <property type="molecule type" value="Genomic_DNA"/>
</dbReference>
<keyword evidence="3" id="KW-0274">FAD</keyword>
<dbReference type="InterPro" id="IPR002938">
    <property type="entry name" value="FAD-bd"/>
</dbReference>
<evidence type="ECO:0000313" key="9">
    <source>
        <dbReference type="Proteomes" id="UP001218208"/>
    </source>
</evidence>
<evidence type="ECO:0000256" key="1">
    <source>
        <dbReference type="ARBA" id="ARBA00001974"/>
    </source>
</evidence>
<evidence type="ECO:0000256" key="2">
    <source>
        <dbReference type="ARBA" id="ARBA00022630"/>
    </source>
</evidence>
<dbReference type="Pfam" id="PF01494">
    <property type="entry name" value="FAD_binding_3"/>
    <property type="match status" value="1"/>
</dbReference>
<dbReference type="SUPFAM" id="SSF54373">
    <property type="entry name" value="FAD-linked reductases, C-terminal domain"/>
    <property type="match status" value="1"/>
</dbReference>
<protein>
    <submittedName>
        <fullName evidence="8">FAD-dependent monooxygenase</fullName>
    </submittedName>
</protein>
<dbReference type="PANTHER" id="PTHR13789:SF318">
    <property type="entry name" value="GERANYLGERANYL DIPHOSPHATE REDUCTASE"/>
    <property type="match status" value="1"/>
</dbReference>
<dbReference type="Gene3D" id="3.50.50.60">
    <property type="entry name" value="FAD/NAD(P)-binding domain"/>
    <property type="match status" value="2"/>
</dbReference>
<evidence type="ECO:0000256" key="6">
    <source>
        <dbReference type="SAM" id="SignalP"/>
    </source>
</evidence>
<dbReference type="InterPro" id="IPR050493">
    <property type="entry name" value="FAD-dep_Monooxygenase_BioMet"/>
</dbReference>
<evidence type="ECO:0000259" key="7">
    <source>
        <dbReference type="Pfam" id="PF01494"/>
    </source>
</evidence>
<comment type="caution">
    <text evidence="8">The sequence shown here is derived from an EMBL/GenBank/DDBJ whole genome shotgun (WGS) entry which is preliminary data.</text>
</comment>
<dbReference type="GO" id="GO:0071949">
    <property type="term" value="F:FAD binding"/>
    <property type="evidence" value="ECO:0007669"/>
    <property type="project" value="InterPro"/>
</dbReference>
<dbReference type="SUPFAM" id="SSF51905">
    <property type="entry name" value="FAD/NAD(P)-binding domain"/>
    <property type="match status" value="1"/>
</dbReference>
<reference evidence="8" key="1">
    <citation type="submission" date="2022-07" db="EMBL/GenBank/DDBJ databases">
        <authorList>
            <consortium name="DAFM: The Division of Animal and Food Microbiology"/>
        </authorList>
    </citation>
    <scope>NUCLEOTIDE SEQUENCE</scope>
    <source>
        <strain evidence="8">19MO01SH01-2</strain>
    </source>
</reference>
<sequence length="367" mass="39065">MRTALIIGGSLAGLSAALALANVGVASTVLERAPARGRAGVAIRAGGTALRMAFTVPASQQVVDALGGDAIEQAVLPHAWWDVYSALRQAACVEPGITLVDGEAVVTVGERVDAAWARSAEGREWTADLLIGADGHRSVVRRCVAPEQPEASYAGYLAWLGQLDVPPRNARALSGVEFHSAGHDVLAIYPLLEAAHATPRCVGWAWFEARSTRLLQALGAICEDRVRFTPTADAVPADARIALANRARVQWPAPWGKALSRAIRQAGALPMPISEYVPTQVARGRLALVGDAAHAQSPMTGAGFAESMLDALHVSRALRLEPDVVDALVLYQQRRLPHMREQVLQGQVFGRSFRDATSPGAARQRWA</sequence>
<comment type="cofactor">
    <cofactor evidence="1">
        <name>FAD</name>
        <dbReference type="ChEBI" id="CHEBI:57692"/>
    </cofactor>
</comment>
<keyword evidence="6" id="KW-0732">Signal</keyword>
<dbReference type="Proteomes" id="UP001218208">
    <property type="component" value="Unassembled WGS sequence"/>
</dbReference>
<keyword evidence="5 8" id="KW-0503">Monooxygenase</keyword>
<dbReference type="PRINTS" id="PR00420">
    <property type="entry name" value="RNGMNOXGNASE"/>
</dbReference>
<dbReference type="PANTHER" id="PTHR13789">
    <property type="entry name" value="MONOOXYGENASE"/>
    <property type="match status" value="1"/>
</dbReference>
<feature type="signal peptide" evidence="6">
    <location>
        <begin position="1"/>
        <end position="21"/>
    </location>
</feature>
<dbReference type="AlphaFoldDB" id="A0AAI9BYT8"/>
<dbReference type="GO" id="GO:0004497">
    <property type="term" value="F:monooxygenase activity"/>
    <property type="evidence" value="ECO:0007669"/>
    <property type="project" value="UniProtKB-KW"/>
</dbReference>
<evidence type="ECO:0000256" key="3">
    <source>
        <dbReference type="ARBA" id="ARBA00022827"/>
    </source>
</evidence>
<accession>A0AAI9BYT8</accession>
<feature type="domain" description="FAD-binding" evidence="7">
    <location>
        <begin position="108"/>
        <end position="339"/>
    </location>
</feature>
<evidence type="ECO:0000313" key="8">
    <source>
        <dbReference type="EMBL" id="EKT4091023.1"/>
    </source>
</evidence>
<name>A0AAI9BYT8_STEMA</name>
<organism evidence="8 9">
    <name type="scientific">Stenotrophomonas maltophilia</name>
    <name type="common">Pseudomonas maltophilia</name>
    <name type="synonym">Xanthomonas maltophilia</name>
    <dbReference type="NCBI Taxonomy" id="40324"/>
    <lineage>
        <taxon>Bacteria</taxon>
        <taxon>Pseudomonadati</taxon>
        <taxon>Pseudomonadota</taxon>
        <taxon>Gammaproteobacteria</taxon>
        <taxon>Lysobacterales</taxon>
        <taxon>Lysobacteraceae</taxon>
        <taxon>Stenotrophomonas</taxon>
        <taxon>Stenotrophomonas maltophilia group</taxon>
    </lineage>
</organism>
<keyword evidence="2" id="KW-0285">Flavoprotein</keyword>